<dbReference type="InterPro" id="IPR001482">
    <property type="entry name" value="T2SS/T4SS_dom"/>
</dbReference>
<dbReference type="EMBL" id="JAUSUG010000015">
    <property type="protein sequence ID" value="MDQ0256289.1"/>
    <property type="molecule type" value="Genomic_DNA"/>
</dbReference>
<dbReference type="InterPro" id="IPR003593">
    <property type="entry name" value="AAA+_ATPase"/>
</dbReference>
<evidence type="ECO:0000313" key="5">
    <source>
        <dbReference type="EMBL" id="MDQ0256289.1"/>
    </source>
</evidence>
<gene>
    <name evidence="5" type="ORF">J2S74_003707</name>
</gene>
<dbReference type="Pfam" id="PF00437">
    <property type="entry name" value="T2SSE"/>
    <property type="match status" value="1"/>
</dbReference>
<comment type="similarity">
    <text evidence="1">Belongs to the GSP E family.</text>
</comment>
<keyword evidence="6" id="KW-1185">Reference proteome</keyword>
<evidence type="ECO:0000256" key="3">
    <source>
        <dbReference type="ARBA" id="ARBA00022840"/>
    </source>
</evidence>
<proteinExistence type="inferred from homology"/>
<keyword evidence="3" id="KW-0067">ATP-binding</keyword>
<dbReference type="RefSeq" id="WP_307328176.1">
    <property type="nucleotide sequence ID" value="NZ_JAUSUG010000015.1"/>
</dbReference>
<evidence type="ECO:0000256" key="1">
    <source>
        <dbReference type="ARBA" id="ARBA00006611"/>
    </source>
</evidence>
<dbReference type="SUPFAM" id="SSF52540">
    <property type="entry name" value="P-loop containing nucleoside triphosphate hydrolases"/>
    <property type="match status" value="1"/>
</dbReference>
<dbReference type="PANTHER" id="PTHR30258:SF2">
    <property type="entry name" value="COMG OPERON PROTEIN 1"/>
    <property type="match status" value="1"/>
</dbReference>
<dbReference type="PANTHER" id="PTHR30258">
    <property type="entry name" value="TYPE II SECRETION SYSTEM PROTEIN GSPE-RELATED"/>
    <property type="match status" value="1"/>
</dbReference>
<name>A0ABT9ZYH8_9BACI</name>
<protein>
    <submittedName>
        <fullName evidence="5">Competence protein ComGA</fullName>
    </submittedName>
</protein>
<dbReference type="InterPro" id="IPR047667">
    <property type="entry name" value="ATPase_ComGA"/>
</dbReference>
<feature type="domain" description="Bacterial type II secretion system protein E" evidence="4">
    <location>
        <begin position="202"/>
        <end position="216"/>
    </location>
</feature>
<dbReference type="CDD" id="cd01129">
    <property type="entry name" value="PulE-GspE-like"/>
    <property type="match status" value="1"/>
</dbReference>
<dbReference type="Gene3D" id="3.40.50.300">
    <property type="entry name" value="P-loop containing nucleotide triphosphate hydrolases"/>
    <property type="match status" value="1"/>
</dbReference>
<comment type="caution">
    <text evidence="5">The sequence shown here is derived from an EMBL/GenBank/DDBJ whole genome shotgun (WGS) entry which is preliminary data.</text>
</comment>
<accession>A0ABT9ZYH8</accession>
<keyword evidence="2" id="KW-0547">Nucleotide-binding</keyword>
<dbReference type="SMART" id="SM00382">
    <property type="entry name" value="AAA"/>
    <property type="match status" value="1"/>
</dbReference>
<sequence length="352" mass="39440">MEVEKKSKELLLKAVSYGASDIHLVPMEKTAAVRFRIDGQLLEMEKLSVKLTVKLISHLKFISGMDVGERRRPQNGSLEVPLINENYAMRLSTFPSSYHETLVIRLFPHETQTLHQLSLFPEQAKKLLAITHAPNGLFLVCGPTGSGKTTTLYSLLHASFLNMKRNIITLEDPVEQKHDHFLQMEINEKAGITYADGLRSLLRHDPDIIMLGEIRDSETARMAVRASLTGHLVLSTLHSKDTISGLRRLCELGISPLDLKDCVKAVAAQRLVDIVCPLCDGECHPLCKKNRQRRRGAVYEILEDQQLQSVLSNLNNNHGVNPTLSHVISKGITLGYIHDYEYLRHGKGGMSL</sequence>
<evidence type="ECO:0000256" key="2">
    <source>
        <dbReference type="ARBA" id="ARBA00022741"/>
    </source>
</evidence>
<evidence type="ECO:0000313" key="6">
    <source>
        <dbReference type="Proteomes" id="UP001230005"/>
    </source>
</evidence>
<dbReference type="InterPro" id="IPR027417">
    <property type="entry name" value="P-loop_NTPase"/>
</dbReference>
<dbReference type="Proteomes" id="UP001230005">
    <property type="component" value="Unassembled WGS sequence"/>
</dbReference>
<dbReference type="NCBIfam" id="NF041000">
    <property type="entry name" value="ATPase_ComGA"/>
    <property type="match status" value="1"/>
</dbReference>
<organism evidence="5 6">
    <name type="scientific">Evansella vedderi</name>
    <dbReference type="NCBI Taxonomy" id="38282"/>
    <lineage>
        <taxon>Bacteria</taxon>
        <taxon>Bacillati</taxon>
        <taxon>Bacillota</taxon>
        <taxon>Bacilli</taxon>
        <taxon>Bacillales</taxon>
        <taxon>Bacillaceae</taxon>
        <taxon>Evansella</taxon>
    </lineage>
</organism>
<evidence type="ECO:0000259" key="4">
    <source>
        <dbReference type="PROSITE" id="PS00662"/>
    </source>
</evidence>
<dbReference type="PROSITE" id="PS00662">
    <property type="entry name" value="T2SP_E"/>
    <property type="match status" value="1"/>
</dbReference>
<reference evidence="5 6" key="1">
    <citation type="submission" date="2023-07" db="EMBL/GenBank/DDBJ databases">
        <title>Genomic Encyclopedia of Type Strains, Phase IV (KMG-IV): sequencing the most valuable type-strain genomes for metagenomic binning, comparative biology and taxonomic classification.</title>
        <authorList>
            <person name="Goeker M."/>
        </authorList>
    </citation>
    <scope>NUCLEOTIDE SEQUENCE [LARGE SCALE GENOMIC DNA]</scope>
    <source>
        <strain evidence="5 6">DSM 9768</strain>
    </source>
</reference>
<dbReference type="Gene3D" id="3.30.450.90">
    <property type="match status" value="1"/>
</dbReference>